<proteinExistence type="predicted"/>
<protein>
    <submittedName>
        <fullName evidence="2">Uncharacterized protein</fullName>
    </submittedName>
</protein>
<evidence type="ECO:0000256" key="1">
    <source>
        <dbReference type="SAM" id="SignalP"/>
    </source>
</evidence>
<sequence length="111" mass="12616">MLINTFFKLLAFSPAVLAAIEPRESHGWCYCYRKGSGVQNLDIGLTSNVCSNFVTSVGFDQDDHKCYTTSGHSDIDGDTWENHCKDYASKGYWYEGIHYQWDRNDVKGKCS</sequence>
<keyword evidence="1" id="KW-0732">Signal</keyword>
<dbReference type="Proteomes" id="UP000573603">
    <property type="component" value="Unassembled WGS sequence"/>
</dbReference>
<dbReference type="EMBL" id="JABEVY010000400">
    <property type="protein sequence ID" value="KAF5233967.1"/>
    <property type="molecule type" value="Genomic_DNA"/>
</dbReference>
<accession>A0A8H4YT57</accession>
<feature type="signal peptide" evidence="1">
    <location>
        <begin position="1"/>
        <end position="18"/>
    </location>
</feature>
<organism evidence="2 3">
    <name type="scientific">Fusarium anthophilum</name>
    <dbReference type="NCBI Taxonomy" id="48485"/>
    <lineage>
        <taxon>Eukaryota</taxon>
        <taxon>Fungi</taxon>
        <taxon>Dikarya</taxon>
        <taxon>Ascomycota</taxon>
        <taxon>Pezizomycotina</taxon>
        <taxon>Sordariomycetes</taxon>
        <taxon>Hypocreomycetidae</taxon>
        <taxon>Hypocreales</taxon>
        <taxon>Nectriaceae</taxon>
        <taxon>Fusarium</taxon>
        <taxon>Fusarium fujikuroi species complex</taxon>
    </lineage>
</organism>
<evidence type="ECO:0000313" key="3">
    <source>
        <dbReference type="Proteomes" id="UP000573603"/>
    </source>
</evidence>
<dbReference type="AlphaFoldDB" id="A0A8H4YT57"/>
<evidence type="ECO:0000313" key="2">
    <source>
        <dbReference type="EMBL" id="KAF5233967.1"/>
    </source>
</evidence>
<gene>
    <name evidence="2" type="ORF">FANTH_12364</name>
</gene>
<reference evidence="2 3" key="1">
    <citation type="journal article" date="2020" name="BMC Genomics">
        <title>Correction to: Identification and distribution of gene clusters required for synthesis of sphingolipid metabolism inhibitors in diverse species of the filamentous fungus Fusarium.</title>
        <authorList>
            <person name="Kim H.S."/>
            <person name="Lohmar J.M."/>
            <person name="Busman M."/>
            <person name="Brown D.W."/>
            <person name="Naumann T.A."/>
            <person name="Divon H.H."/>
            <person name="Lysoe E."/>
            <person name="Uhlig S."/>
            <person name="Proctor R.H."/>
        </authorList>
    </citation>
    <scope>NUCLEOTIDE SEQUENCE [LARGE SCALE GENOMIC DNA]</scope>
    <source>
        <strain evidence="2 3">NRRL 25214</strain>
    </source>
</reference>
<keyword evidence="3" id="KW-1185">Reference proteome</keyword>
<feature type="chain" id="PRO_5034171155" evidence="1">
    <location>
        <begin position="19"/>
        <end position="111"/>
    </location>
</feature>
<name>A0A8H4YT57_9HYPO</name>
<comment type="caution">
    <text evidence="2">The sequence shown here is derived from an EMBL/GenBank/DDBJ whole genome shotgun (WGS) entry which is preliminary data.</text>
</comment>